<dbReference type="eggNOG" id="COG2133">
    <property type="taxonomic scope" value="Bacteria"/>
</dbReference>
<proteinExistence type="predicted"/>
<reference evidence="3 4" key="1">
    <citation type="journal article" date="2015" name="Int. J. Syst. Evol. Microbiol.">
        <title>Nitrosospira lacus sp. nov., a psychrotolerant, ammonia-oxidizing bacterium from sandy lake sediment.</title>
        <authorList>
            <person name="Urakawa H."/>
            <person name="Garcia J.C."/>
            <person name="Nielsen J.L."/>
            <person name="Le V.Q."/>
            <person name="Kozlowski J.A."/>
            <person name="Stein L.Y."/>
            <person name="Lim C.K."/>
            <person name="Pommerening-Roser A."/>
            <person name="Martens-Habbena W."/>
            <person name="Stahl D.A."/>
            <person name="Klotz M.G."/>
        </authorList>
    </citation>
    <scope>NUCLEOTIDE SEQUENCE [LARGE SCALE GENOMIC DNA]</scope>
    <source>
        <strain evidence="3 4">APG3</strain>
    </source>
</reference>
<dbReference type="KEGG" id="nlc:EBAPG3_012425"/>
<feature type="signal peptide" evidence="1">
    <location>
        <begin position="1"/>
        <end position="25"/>
    </location>
</feature>
<dbReference type="RefSeq" id="WP_004179155.1">
    <property type="nucleotide sequence ID" value="NZ_CP021106.3"/>
</dbReference>
<gene>
    <name evidence="3" type="ORF">EBAPG3_012425</name>
</gene>
<dbReference type="AlphaFoldDB" id="A0A1W6SRT2"/>
<evidence type="ECO:0000313" key="3">
    <source>
        <dbReference type="EMBL" id="ARO88511.1"/>
    </source>
</evidence>
<accession>A0A1W6SRT2</accession>
<dbReference type="InterPro" id="IPR011041">
    <property type="entry name" value="Quinoprot_gluc/sorb_DH_b-prop"/>
</dbReference>
<dbReference type="SUPFAM" id="SSF50952">
    <property type="entry name" value="Soluble quinoprotein glucose dehydrogenase"/>
    <property type="match status" value="1"/>
</dbReference>
<sequence>MFALKAFIRSAVTVSFFCCILPAAAQYQGRSLPLDKIKLPAGFSIDLWAEVPNARGLALGKNGTVFAGSKEAGNVYAITDNGGTRQVRTLASGLNSPLGVAFRDGALYVSAVERILRFDGIEEKLDQPGKPVVITDSFPTEKHHGGKFIAFGPDGLLYVPVGAPCNICEPDPERFALIARIKPDGSGHEIYAYGVRNTVGFDWHPETKELWFTDNGRDWMGDNLPPDELNRAPAKGMHFGYPYCHAGDILDPKYGAKRDCGKLAAPAAKFDAHVAPLGMRFYTGKMFPPEYRNNIIVAEHGSWNRRNKIGYRLQLVRIKNNKVVKQEVFAEGWLEQENVWGRPVDVLVMPDGALLVSDDYAGVIYRISYKKP</sequence>
<dbReference type="OrthoDB" id="9770043at2"/>
<keyword evidence="1" id="KW-0732">Signal</keyword>
<dbReference type="PANTHER" id="PTHR33546">
    <property type="entry name" value="LARGE, MULTIFUNCTIONAL SECRETED PROTEIN-RELATED"/>
    <property type="match status" value="1"/>
</dbReference>
<feature type="domain" description="Glucose/Sorbosone dehydrogenase" evidence="2">
    <location>
        <begin position="139"/>
        <end position="363"/>
    </location>
</feature>
<dbReference type="PANTHER" id="PTHR33546:SF1">
    <property type="entry name" value="LARGE, MULTIFUNCTIONAL SECRETED PROTEIN"/>
    <property type="match status" value="1"/>
</dbReference>
<dbReference type="Pfam" id="PF07995">
    <property type="entry name" value="GSDH"/>
    <property type="match status" value="1"/>
</dbReference>
<evidence type="ECO:0000256" key="1">
    <source>
        <dbReference type="SAM" id="SignalP"/>
    </source>
</evidence>
<evidence type="ECO:0000259" key="2">
    <source>
        <dbReference type="Pfam" id="PF07995"/>
    </source>
</evidence>
<keyword evidence="4" id="KW-1185">Reference proteome</keyword>
<dbReference type="InterPro" id="IPR012938">
    <property type="entry name" value="Glc/Sorbosone_DH"/>
</dbReference>
<dbReference type="Gene3D" id="2.120.10.30">
    <property type="entry name" value="TolB, C-terminal domain"/>
    <property type="match status" value="1"/>
</dbReference>
<organism evidence="3 4">
    <name type="scientific">Nitrosospira lacus</name>
    <dbReference type="NCBI Taxonomy" id="1288494"/>
    <lineage>
        <taxon>Bacteria</taxon>
        <taxon>Pseudomonadati</taxon>
        <taxon>Pseudomonadota</taxon>
        <taxon>Betaproteobacteria</taxon>
        <taxon>Nitrosomonadales</taxon>
        <taxon>Nitrosomonadaceae</taxon>
        <taxon>Nitrosospira</taxon>
    </lineage>
</organism>
<dbReference type="EMBL" id="CP021106">
    <property type="protein sequence ID" value="ARO88511.1"/>
    <property type="molecule type" value="Genomic_DNA"/>
</dbReference>
<protein>
    <submittedName>
        <fullName evidence="3">L-sorbosone dehydrogenase</fullName>
    </submittedName>
</protein>
<evidence type="ECO:0000313" key="4">
    <source>
        <dbReference type="Proteomes" id="UP000012179"/>
    </source>
</evidence>
<dbReference type="Proteomes" id="UP000012179">
    <property type="component" value="Chromosome"/>
</dbReference>
<feature type="chain" id="PRO_5010861206" evidence="1">
    <location>
        <begin position="26"/>
        <end position="372"/>
    </location>
</feature>
<dbReference type="InterPro" id="IPR011042">
    <property type="entry name" value="6-blade_b-propeller_TolB-like"/>
</dbReference>
<name>A0A1W6SRT2_9PROT</name>